<keyword evidence="4" id="KW-1133">Transmembrane helix</keyword>
<dbReference type="PANTHER" id="PTHR22550">
    <property type="entry name" value="SPORE GERMINATION PROTEIN"/>
    <property type="match status" value="1"/>
</dbReference>
<feature type="transmembrane region" description="Helical" evidence="4">
    <location>
        <begin position="295"/>
        <end position="319"/>
    </location>
</feature>
<evidence type="ECO:0000256" key="1">
    <source>
        <dbReference type="ARBA" id="ARBA00005278"/>
    </source>
</evidence>
<sequence length="503" mass="56886">MSLFRRWRKEGQNRSTGKPLSTRIGDNLTELQRRFPHAPDLVIRRFQTKAGDEVALFYLENLVDKIAINDQVLRPLMYDLPSVENLDQPELPIGKTETASDWAKVEASLFEGKSILILEGHHSALLFFTQGWPQRAIQEPQVESTLKGGHQGFVETATQNLALIRTYLNHRELHIKKYTLGLRGNIEAYIVYLNDIVQPDYVAEMEDRIQQIHVDTVLNTGELEQYVEDHPFALFPQFLHTERPDTVVSQILQGRIAVLVDRSPFVMIGPATFTTFFQNVDDYSVRWLVASFLRLLRFFAFFIAISLPALYIAVISFHYEVIPFDLMLSIATSRVRVPFPPILEALLMEAAIEMIREAGVRLPSPVGQTIGVVGGIVVGQAAVQAGIVSNIMVIIVAITAISSFIIPNHDMAFAVRLVRFPMMLIASLFGMVGIAIGLIVLFVHIINMESLGQPYGSPFAPTRLPDWKDTWIRVPLWKMNTRPLSPHPLQRRRQGQTRKGEDD</sequence>
<dbReference type="InterPro" id="IPR050768">
    <property type="entry name" value="UPF0353/GerABKA_families"/>
</dbReference>
<feature type="region of interest" description="Disordered" evidence="3">
    <location>
        <begin position="483"/>
        <end position="503"/>
    </location>
</feature>
<keyword evidence="2 4" id="KW-0472">Membrane</keyword>
<evidence type="ECO:0000313" key="5">
    <source>
        <dbReference type="EMBL" id="MFC4075267.1"/>
    </source>
</evidence>
<reference evidence="6" key="1">
    <citation type="journal article" date="2019" name="Int. J. Syst. Evol. Microbiol.">
        <title>The Global Catalogue of Microorganisms (GCM) 10K type strain sequencing project: providing services to taxonomists for standard genome sequencing and annotation.</title>
        <authorList>
            <consortium name="The Broad Institute Genomics Platform"/>
            <consortium name="The Broad Institute Genome Sequencing Center for Infectious Disease"/>
            <person name="Wu L."/>
            <person name="Ma J."/>
        </authorList>
    </citation>
    <scope>NUCLEOTIDE SEQUENCE [LARGE SCALE GENOMIC DNA]</scope>
    <source>
        <strain evidence="6">IBRC-M 10813</strain>
    </source>
</reference>
<name>A0ABV8JEP9_9BACL</name>
<dbReference type="InterPro" id="IPR004995">
    <property type="entry name" value="Spore_Ger"/>
</dbReference>
<accession>A0ABV8JEP9</accession>
<dbReference type="Proteomes" id="UP001595843">
    <property type="component" value="Unassembled WGS sequence"/>
</dbReference>
<evidence type="ECO:0000313" key="6">
    <source>
        <dbReference type="Proteomes" id="UP001595843"/>
    </source>
</evidence>
<feature type="region of interest" description="Disordered" evidence="3">
    <location>
        <begin position="1"/>
        <end position="23"/>
    </location>
</feature>
<evidence type="ECO:0000256" key="4">
    <source>
        <dbReference type="SAM" id="Phobius"/>
    </source>
</evidence>
<evidence type="ECO:0000256" key="3">
    <source>
        <dbReference type="SAM" id="MobiDB-lite"/>
    </source>
</evidence>
<keyword evidence="6" id="KW-1185">Reference proteome</keyword>
<evidence type="ECO:0000256" key="2">
    <source>
        <dbReference type="ARBA" id="ARBA00023136"/>
    </source>
</evidence>
<organism evidence="5 6">
    <name type="scientific">Salinithrix halophila</name>
    <dbReference type="NCBI Taxonomy" id="1485204"/>
    <lineage>
        <taxon>Bacteria</taxon>
        <taxon>Bacillati</taxon>
        <taxon>Bacillota</taxon>
        <taxon>Bacilli</taxon>
        <taxon>Bacillales</taxon>
        <taxon>Thermoactinomycetaceae</taxon>
        <taxon>Salinithrix</taxon>
    </lineage>
</organism>
<gene>
    <name evidence="5" type="ORF">ACFOUO_00315</name>
</gene>
<comment type="caution">
    <text evidence="5">The sequence shown here is derived from an EMBL/GenBank/DDBJ whole genome shotgun (WGS) entry which is preliminary data.</text>
</comment>
<proteinExistence type="inferred from homology"/>
<dbReference type="EMBL" id="JBHSAP010000003">
    <property type="protein sequence ID" value="MFC4075267.1"/>
    <property type="molecule type" value="Genomic_DNA"/>
</dbReference>
<dbReference type="PANTHER" id="PTHR22550:SF16">
    <property type="entry name" value="SPORE GERMINATION PROTEIN"/>
    <property type="match status" value="1"/>
</dbReference>
<feature type="transmembrane region" description="Helical" evidence="4">
    <location>
        <begin position="387"/>
        <end position="406"/>
    </location>
</feature>
<feature type="transmembrane region" description="Helical" evidence="4">
    <location>
        <begin position="418"/>
        <end position="446"/>
    </location>
</feature>
<dbReference type="Pfam" id="PF03323">
    <property type="entry name" value="GerA"/>
    <property type="match status" value="1"/>
</dbReference>
<protein>
    <submittedName>
        <fullName evidence="5">Spore germination protein</fullName>
    </submittedName>
</protein>
<comment type="similarity">
    <text evidence="1">Belongs to the GerABKA family.</text>
</comment>
<dbReference type="PIRSF" id="PIRSF005690">
    <property type="entry name" value="GerBA"/>
    <property type="match status" value="1"/>
</dbReference>
<dbReference type="RefSeq" id="WP_380701021.1">
    <property type="nucleotide sequence ID" value="NZ_JBHSAP010000003.1"/>
</dbReference>
<keyword evidence="4" id="KW-0812">Transmembrane</keyword>